<dbReference type="GO" id="GO:0005737">
    <property type="term" value="C:cytoplasm"/>
    <property type="evidence" value="ECO:0007669"/>
    <property type="project" value="TreeGrafter"/>
</dbReference>
<evidence type="ECO:0000256" key="3">
    <source>
        <dbReference type="ARBA" id="ARBA00022670"/>
    </source>
</evidence>
<dbReference type="GO" id="GO:0005615">
    <property type="term" value="C:extracellular space"/>
    <property type="evidence" value="ECO:0007669"/>
    <property type="project" value="TreeGrafter"/>
</dbReference>
<dbReference type="Pfam" id="PF17900">
    <property type="entry name" value="Peptidase_M1_N"/>
    <property type="match status" value="1"/>
</dbReference>
<dbReference type="PANTHER" id="PTHR11533:SF192">
    <property type="entry name" value="GH"/>
    <property type="match status" value="1"/>
</dbReference>
<dbReference type="InterPro" id="IPR027268">
    <property type="entry name" value="Peptidase_M4/M1_CTD_sf"/>
</dbReference>
<keyword evidence="3" id="KW-0645">Protease</keyword>
<dbReference type="PRINTS" id="PR00756">
    <property type="entry name" value="ALADIPTASE"/>
</dbReference>
<evidence type="ECO:0000256" key="7">
    <source>
        <dbReference type="ARBA" id="ARBA00023049"/>
    </source>
</evidence>
<dbReference type="WBParaSite" id="L893_g22585.t1">
    <property type="protein sequence ID" value="L893_g22585.t1"/>
    <property type="gene ID" value="L893_g22585"/>
</dbReference>
<dbReference type="InterPro" id="IPR050344">
    <property type="entry name" value="Peptidase_M1_aminopeptidases"/>
</dbReference>
<evidence type="ECO:0000313" key="12">
    <source>
        <dbReference type="WBParaSite" id="L893_g22585.t1"/>
    </source>
</evidence>
<dbReference type="GO" id="GO:0070006">
    <property type="term" value="F:metalloaminopeptidase activity"/>
    <property type="evidence" value="ECO:0007669"/>
    <property type="project" value="TreeGrafter"/>
</dbReference>
<dbReference type="InterPro" id="IPR042097">
    <property type="entry name" value="Aminopeptidase_N-like_N_sf"/>
</dbReference>
<accession>A0A1I7Z455</accession>
<dbReference type="GO" id="GO:0042277">
    <property type="term" value="F:peptide binding"/>
    <property type="evidence" value="ECO:0007669"/>
    <property type="project" value="TreeGrafter"/>
</dbReference>
<dbReference type="Gene3D" id="1.10.390.10">
    <property type="entry name" value="Neutral Protease Domain 2"/>
    <property type="match status" value="1"/>
</dbReference>
<dbReference type="GO" id="GO:0016020">
    <property type="term" value="C:membrane"/>
    <property type="evidence" value="ECO:0007669"/>
    <property type="project" value="TreeGrafter"/>
</dbReference>
<evidence type="ECO:0000256" key="8">
    <source>
        <dbReference type="SAM" id="SignalP"/>
    </source>
</evidence>
<dbReference type="PANTHER" id="PTHR11533">
    <property type="entry name" value="PROTEASE M1 ZINC METALLOPROTEASE"/>
    <property type="match status" value="1"/>
</dbReference>
<evidence type="ECO:0000259" key="10">
    <source>
        <dbReference type="Pfam" id="PF17900"/>
    </source>
</evidence>
<dbReference type="Gene3D" id="2.60.40.1730">
    <property type="entry name" value="tricorn interacting facor f3 domain"/>
    <property type="match status" value="1"/>
</dbReference>
<dbReference type="InterPro" id="IPR001930">
    <property type="entry name" value="Peptidase_M1"/>
</dbReference>
<reference evidence="12" key="1">
    <citation type="submission" date="2016-11" db="UniProtKB">
        <authorList>
            <consortium name="WormBaseParasite"/>
        </authorList>
    </citation>
    <scope>IDENTIFICATION</scope>
</reference>
<dbReference type="SUPFAM" id="SSF63737">
    <property type="entry name" value="Leukotriene A4 hydrolase N-terminal domain"/>
    <property type="match status" value="1"/>
</dbReference>
<dbReference type="InterPro" id="IPR014782">
    <property type="entry name" value="Peptidase_M1_dom"/>
</dbReference>
<dbReference type="SUPFAM" id="SSF55486">
    <property type="entry name" value="Metalloproteases ('zincins'), catalytic domain"/>
    <property type="match status" value="1"/>
</dbReference>
<evidence type="ECO:0000313" key="11">
    <source>
        <dbReference type="Proteomes" id="UP000095287"/>
    </source>
</evidence>
<keyword evidence="11" id="KW-1185">Reference proteome</keyword>
<feature type="domain" description="Peptidase M1 membrane alanine aminopeptidase" evidence="9">
    <location>
        <begin position="317"/>
        <end position="481"/>
    </location>
</feature>
<organism evidence="11 12">
    <name type="scientific">Steinernema glaseri</name>
    <dbReference type="NCBI Taxonomy" id="37863"/>
    <lineage>
        <taxon>Eukaryota</taxon>
        <taxon>Metazoa</taxon>
        <taxon>Ecdysozoa</taxon>
        <taxon>Nematoda</taxon>
        <taxon>Chromadorea</taxon>
        <taxon>Rhabditida</taxon>
        <taxon>Tylenchina</taxon>
        <taxon>Panagrolaimomorpha</taxon>
        <taxon>Strongyloidoidea</taxon>
        <taxon>Steinernematidae</taxon>
        <taxon>Steinernema</taxon>
    </lineage>
</organism>
<dbReference type="GO" id="GO:0008270">
    <property type="term" value="F:zinc ion binding"/>
    <property type="evidence" value="ECO:0007669"/>
    <property type="project" value="InterPro"/>
</dbReference>
<keyword evidence="8" id="KW-0732">Signal</keyword>
<evidence type="ECO:0000259" key="9">
    <source>
        <dbReference type="Pfam" id="PF01433"/>
    </source>
</evidence>
<sequence length="704" mass="79591">MWTPALIVLFALLPLLCRGTVFPDGIVPVRYDIQIQLPTTSKQDPLIPAFIGYVQIDFTLTKLLRSRDQYASYRRTKMHLESYQVPKSGVSFALDAANLTNFENVTLEHGGHKIKVANIKLLKEKAVFFLAENTLNPGKYSLRIERYSGVITYDQGVFYREAGDNPVLATQLFPRNARSVFPCVDDIGAKATFKVSLIHPHQTIAISSTISEESPSSLNVNWKMTKFVETAPIAPHMLAFAVLPIEYAQITTRSKLPINIFSNRLELEGTLAFELANLTGQIYDDVSHILSDSLPLSQLNILLIDNIKTSRSYGLFTIDYNALSKADHTYKVYMITRAIVQQWFGGVISVPVWQEFCIQDDIAEYVTEKVMRNIIKNKETYELFRLSSYLKVQLAETFFAPGETVYLSQVTPSQMASRCGLKGAVALESLETVVGELNVLLTIRKLIDTFKHRPFQFKDFAQSFSGFRVDKNASVAMVLDFWDHNGGQPLLSVSKNGTLISMKQLNNGRQAKTTSNMWSSMPVWPLRIELAETSLPFNFMISQALDIAPINDSLLPLVNLGYHNHYRVNYDENIWDSILQKMASPALNNFSPRMRAQLVGDFCYFKSLNLIDKSKAEDLRQGFLQILRRHVDSFPLCEFYAFWCVGGHQKRISLKKERKLLMEEHIESTFASFGSQTEYGCGANLRPTQAASKLCHLAFGTDCM</sequence>
<proteinExistence type="inferred from homology"/>
<feature type="chain" id="PRO_5009312966" evidence="8">
    <location>
        <begin position="20"/>
        <end position="704"/>
    </location>
</feature>
<keyword evidence="6" id="KW-0862">Zinc</keyword>
<dbReference type="GO" id="GO:0043171">
    <property type="term" value="P:peptide catabolic process"/>
    <property type="evidence" value="ECO:0007669"/>
    <property type="project" value="TreeGrafter"/>
</dbReference>
<comment type="cofactor">
    <cofactor evidence="1">
        <name>Zn(2+)</name>
        <dbReference type="ChEBI" id="CHEBI:29105"/>
    </cofactor>
</comment>
<protein>
    <submittedName>
        <fullName evidence="12">Peptidase_M1 domain-containing protein</fullName>
    </submittedName>
</protein>
<evidence type="ECO:0000256" key="6">
    <source>
        <dbReference type="ARBA" id="ARBA00022833"/>
    </source>
</evidence>
<evidence type="ECO:0000256" key="1">
    <source>
        <dbReference type="ARBA" id="ARBA00001947"/>
    </source>
</evidence>
<dbReference type="AlphaFoldDB" id="A0A1I7Z455"/>
<dbReference type="Proteomes" id="UP000095287">
    <property type="component" value="Unplaced"/>
</dbReference>
<feature type="domain" description="Aminopeptidase N-like N-terminal" evidence="10">
    <location>
        <begin position="102"/>
        <end position="233"/>
    </location>
</feature>
<keyword evidence="5" id="KW-0378">Hydrolase</keyword>
<name>A0A1I7Z455_9BILA</name>
<dbReference type="GO" id="GO:0006508">
    <property type="term" value="P:proteolysis"/>
    <property type="evidence" value="ECO:0007669"/>
    <property type="project" value="UniProtKB-KW"/>
</dbReference>
<evidence type="ECO:0000256" key="5">
    <source>
        <dbReference type="ARBA" id="ARBA00022801"/>
    </source>
</evidence>
<evidence type="ECO:0000256" key="2">
    <source>
        <dbReference type="ARBA" id="ARBA00010136"/>
    </source>
</evidence>
<dbReference type="Pfam" id="PF01433">
    <property type="entry name" value="Peptidase_M1"/>
    <property type="match status" value="1"/>
</dbReference>
<keyword evidence="4" id="KW-0479">Metal-binding</keyword>
<comment type="similarity">
    <text evidence="2">Belongs to the peptidase M1 family.</text>
</comment>
<dbReference type="InterPro" id="IPR045357">
    <property type="entry name" value="Aminopeptidase_N-like_N"/>
</dbReference>
<keyword evidence="7" id="KW-0482">Metalloprotease</keyword>
<evidence type="ECO:0000256" key="4">
    <source>
        <dbReference type="ARBA" id="ARBA00022723"/>
    </source>
</evidence>
<feature type="signal peptide" evidence="8">
    <location>
        <begin position="1"/>
        <end position="19"/>
    </location>
</feature>